<dbReference type="GO" id="GO:0003676">
    <property type="term" value="F:nucleic acid binding"/>
    <property type="evidence" value="ECO:0007669"/>
    <property type="project" value="InterPro"/>
</dbReference>
<dbReference type="PANTHER" id="PTHR34222:SF33">
    <property type="entry name" value="RETROTRANSPOSON GAG DOMAIN-CONTAINING PROTEIN"/>
    <property type="match status" value="1"/>
</dbReference>
<organism evidence="4">
    <name type="scientific">Nicotiana tabacum</name>
    <name type="common">Common tobacco</name>
    <dbReference type="NCBI Taxonomy" id="4097"/>
    <lineage>
        <taxon>Eukaryota</taxon>
        <taxon>Viridiplantae</taxon>
        <taxon>Streptophyta</taxon>
        <taxon>Embryophyta</taxon>
        <taxon>Tracheophyta</taxon>
        <taxon>Spermatophyta</taxon>
        <taxon>Magnoliopsida</taxon>
        <taxon>eudicotyledons</taxon>
        <taxon>Gunneridae</taxon>
        <taxon>Pentapetalae</taxon>
        <taxon>asterids</taxon>
        <taxon>lamiids</taxon>
        <taxon>Solanales</taxon>
        <taxon>Solanaceae</taxon>
        <taxon>Nicotianoideae</taxon>
        <taxon>Nicotianeae</taxon>
        <taxon>Nicotiana</taxon>
    </lineage>
</organism>
<proteinExistence type="predicted"/>
<feature type="domain" description="GAG-pre-integrase" evidence="3">
    <location>
        <begin position="416"/>
        <end position="472"/>
    </location>
</feature>
<dbReference type="SUPFAM" id="SSF53098">
    <property type="entry name" value="Ribonuclease H-like"/>
    <property type="match status" value="1"/>
</dbReference>
<dbReference type="Pfam" id="PF03732">
    <property type="entry name" value="Retrotrans_gag"/>
    <property type="match status" value="1"/>
</dbReference>
<evidence type="ECO:0000256" key="1">
    <source>
        <dbReference type="SAM" id="MobiDB-lite"/>
    </source>
</evidence>
<dbReference type="InterPro" id="IPR025724">
    <property type="entry name" value="GAG-pre-integrase_dom"/>
</dbReference>
<feature type="region of interest" description="Disordered" evidence="1">
    <location>
        <begin position="1"/>
        <end position="34"/>
    </location>
</feature>
<dbReference type="KEGG" id="nta:107825447"/>
<dbReference type="RefSeq" id="XP_016507804.1">
    <property type="nucleotide sequence ID" value="XM_016652318.1"/>
</dbReference>
<dbReference type="Pfam" id="PF13976">
    <property type="entry name" value="gag_pre-integrs"/>
    <property type="match status" value="1"/>
</dbReference>
<dbReference type="AlphaFoldDB" id="A0A1S4D3F2"/>
<gene>
    <name evidence="4" type="primary">LOC107825447</name>
</gene>
<dbReference type="Gene3D" id="3.30.420.10">
    <property type="entry name" value="Ribonuclease H-like superfamily/Ribonuclease H"/>
    <property type="match status" value="1"/>
</dbReference>
<evidence type="ECO:0000259" key="2">
    <source>
        <dbReference type="Pfam" id="PF03732"/>
    </source>
</evidence>
<dbReference type="OrthoDB" id="5544992at2759"/>
<protein>
    <recommendedName>
        <fullName evidence="5">Retrovirus-related Pol polyprotein from transposon TNT 1-94</fullName>
    </recommendedName>
</protein>
<sequence>MVDPTDSSSATHLTNPAQTQAQAGTAAPDSSHPFYLHPSDSPGMLLVNAVFDGKGTNDMVISWLLNTFSKEIAESVLYSKIAREIWLELEERFGQSNGPHHYHLQKEISQTSQGNLDIAGYYTKLKRLWDELDSLDTFQHCTCDCSCGGKIKTYKSQQDERLIQFLMGLNDAYSGPRSSLLMLSPLPSINYAYSHLIRDEKHIENSGGNRFNAERKSDEEKKPVQFCAYCKKQNHTIDNCYRLIGFPPDFKFTKFKKYVPGPKSNAVLHAEDGGIQSVQSGEIPIIQDQYYNLYQLLQNVKIGNQVNQVNQVNEDIASANCDGIFLRPWPSTPSRSFISVSLNSIAWILDSDASEHMTCNSKLLFNAPSMKRPVVLGEVKQGLYIINSSQTKSRTRVVSKIKALCHSLCNQHIKSQFSNYVLSLASVSSNVSLWHNRLGHSPLSNMKNISSISYSGFPSNKHACDICAKARQVKLPFPSSSITTKRVFDLIHIDAWGPYRTPTHEGFKYFLTVVDDYSRAT</sequence>
<evidence type="ECO:0000259" key="3">
    <source>
        <dbReference type="Pfam" id="PF13976"/>
    </source>
</evidence>
<dbReference type="InterPro" id="IPR036397">
    <property type="entry name" value="RNaseH_sf"/>
</dbReference>
<feature type="compositionally biased region" description="Low complexity" evidence="1">
    <location>
        <begin position="17"/>
        <end position="27"/>
    </location>
</feature>
<evidence type="ECO:0008006" key="5">
    <source>
        <dbReference type="Google" id="ProtNLM"/>
    </source>
</evidence>
<accession>A0A1S4D3F2</accession>
<evidence type="ECO:0000313" key="4">
    <source>
        <dbReference type="RefSeq" id="XP_016507804.1"/>
    </source>
</evidence>
<name>A0A1S4D3F2_TOBAC</name>
<dbReference type="InterPro" id="IPR012337">
    <property type="entry name" value="RNaseH-like_sf"/>
</dbReference>
<feature type="compositionally biased region" description="Polar residues" evidence="1">
    <location>
        <begin position="1"/>
        <end position="16"/>
    </location>
</feature>
<dbReference type="InterPro" id="IPR005162">
    <property type="entry name" value="Retrotrans_gag_dom"/>
</dbReference>
<reference evidence="4" key="1">
    <citation type="submission" date="2025-08" db="UniProtKB">
        <authorList>
            <consortium name="RefSeq"/>
        </authorList>
    </citation>
    <scope>IDENTIFICATION</scope>
</reference>
<dbReference type="PaxDb" id="4097-A0A1S4D3F2"/>
<feature type="domain" description="Retrotransposon gag" evidence="2">
    <location>
        <begin position="69"/>
        <end position="169"/>
    </location>
</feature>
<dbReference type="PANTHER" id="PTHR34222">
    <property type="entry name" value="GAG_PRE-INTEGRS DOMAIN-CONTAINING PROTEIN"/>
    <property type="match status" value="1"/>
</dbReference>